<dbReference type="Proteomes" id="UP000765509">
    <property type="component" value="Unassembled WGS sequence"/>
</dbReference>
<name>A0A9Q3HEP7_9BASI</name>
<reference evidence="1" key="1">
    <citation type="submission" date="2021-03" db="EMBL/GenBank/DDBJ databases">
        <title>Draft genome sequence of rust myrtle Austropuccinia psidii MF-1, a brazilian biotype.</title>
        <authorList>
            <person name="Quecine M.C."/>
            <person name="Pachon D.M.R."/>
            <person name="Bonatelli M.L."/>
            <person name="Correr F.H."/>
            <person name="Franceschini L.M."/>
            <person name="Leite T.F."/>
            <person name="Margarido G.R.A."/>
            <person name="Almeida C.A."/>
            <person name="Ferrarezi J.A."/>
            <person name="Labate C.A."/>
        </authorList>
    </citation>
    <scope>NUCLEOTIDE SEQUENCE</scope>
    <source>
        <strain evidence="1">MF-1</strain>
    </source>
</reference>
<keyword evidence="2" id="KW-1185">Reference proteome</keyword>
<dbReference type="EMBL" id="AVOT02016391">
    <property type="protein sequence ID" value="MBW0501567.1"/>
    <property type="molecule type" value="Genomic_DNA"/>
</dbReference>
<evidence type="ECO:0000313" key="1">
    <source>
        <dbReference type="EMBL" id="MBW0501567.1"/>
    </source>
</evidence>
<dbReference type="AlphaFoldDB" id="A0A9Q3HEP7"/>
<evidence type="ECO:0000313" key="2">
    <source>
        <dbReference type="Proteomes" id="UP000765509"/>
    </source>
</evidence>
<protein>
    <submittedName>
        <fullName evidence="1">Uncharacterized protein</fullName>
    </submittedName>
</protein>
<comment type="caution">
    <text evidence="1">The sequence shown here is derived from an EMBL/GenBank/DDBJ whole genome shotgun (WGS) entry which is preliminary data.</text>
</comment>
<proteinExistence type="predicted"/>
<dbReference type="OrthoDB" id="2514812at2759"/>
<gene>
    <name evidence="1" type="ORF">O181_041282</name>
</gene>
<accession>A0A9Q3HEP7</accession>
<organism evidence="1 2">
    <name type="scientific">Austropuccinia psidii MF-1</name>
    <dbReference type="NCBI Taxonomy" id="1389203"/>
    <lineage>
        <taxon>Eukaryota</taxon>
        <taxon>Fungi</taxon>
        <taxon>Dikarya</taxon>
        <taxon>Basidiomycota</taxon>
        <taxon>Pucciniomycotina</taxon>
        <taxon>Pucciniomycetes</taxon>
        <taxon>Pucciniales</taxon>
        <taxon>Sphaerophragmiaceae</taxon>
        <taxon>Austropuccinia</taxon>
    </lineage>
</organism>
<sequence>MLELPEKILLIILDPSESPSLFVIHHTRDVVERSSFPSFEWDCLVIDMPKGEDLILGFDLLNHFNKSIYWRQGLITFKSDNKEYHDPSNSFSNNFLLPNNVQLWLVILEHHHFDILSILLISIPIHHYHPLEMKSSKKFKML</sequence>